<gene>
    <name evidence="1" type="ORF">D9757_006978</name>
</gene>
<name>A0A8H5M7W2_9AGAR</name>
<accession>A0A8H5M7W2</accession>
<dbReference type="InterPro" id="IPR011008">
    <property type="entry name" value="Dimeric_a/b-barrel"/>
</dbReference>
<evidence type="ECO:0000313" key="1">
    <source>
        <dbReference type="EMBL" id="KAF5383964.1"/>
    </source>
</evidence>
<dbReference type="Proteomes" id="UP000518752">
    <property type="component" value="Unassembled WGS sequence"/>
</dbReference>
<reference evidence="1 2" key="1">
    <citation type="journal article" date="2020" name="ISME J.">
        <title>Uncovering the hidden diversity of litter-decomposition mechanisms in mushroom-forming fungi.</title>
        <authorList>
            <person name="Floudas D."/>
            <person name="Bentzer J."/>
            <person name="Ahren D."/>
            <person name="Johansson T."/>
            <person name="Persson P."/>
            <person name="Tunlid A."/>
        </authorList>
    </citation>
    <scope>NUCLEOTIDE SEQUENCE [LARGE SCALE GENOMIC DNA]</scope>
    <source>
        <strain evidence="1 2">CBS 406.79</strain>
    </source>
</reference>
<dbReference type="AlphaFoldDB" id="A0A8H5M7W2"/>
<sequence length="202" mass="21361">MSGRALQCAAFEATDAFVNNRSQFADGINKLSGVDGHLATYWGLQVSEEGGKRGIILTLWETSGHYEKFVGSEAHTSGWSILKSAAAGEIKRAQFTRVAGSTIPAADAAVTQLALVSPNAGANVDQIKESGTKLFNAFESKGLPAVLGETTGSDGFYIFLVGWTSYNESRSTVAGEPFASGIANLRKLATVDVTHAVLDKYH</sequence>
<dbReference type="SUPFAM" id="SSF54909">
    <property type="entry name" value="Dimeric alpha+beta barrel"/>
    <property type="match status" value="1"/>
</dbReference>
<evidence type="ECO:0000313" key="2">
    <source>
        <dbReference type="Proteomes" id="UP000518752"/>
    </source>
</evidence>
<evidence type="ECO:0008006" key="3">
    <source>
        <dbReference type="Google" id="ProtNLM"/>
    </source>
</evidence>
<keyword evidence="2" id="KW-1185">Reference proteome</keyword>
<protein>
    <recommendedName>
        <fullName evidence="3">ABM domain-containing protein</fullName>
    </recommendedName>
</protein>
<proteinExistence type="predicted"/>
<organism evidence="1 2">
    <name type="scientific">Collybiopsis confluens</name>
    <dbReference type="NCBI Taxonomy" id="2823264"/>
    <lineage>
        <taxon>Eukaryota</taxon>
        <taxon>Fungi</taxon>
        <taxon>Dikarya</taxon>
        <taxon>Basidiomycota</taxon>
        <taxon>Agaricomycotina</taxon>
        <taxon>Agaricomycetes</taxon>
        <taxon>Agaricomycetidae</taxon>
        <taxon>Agaricales</taxon>
        <taxon>Marasmiineae</taxon>
        <taxon>Omphalotaceae</taxon>
        <taxon>Collybiopsis</taxon>
    </lineage>
</organism>
<comment type="caution">
    <text evidence="1">The sequence shown here is derived from an EMBL/GenBank/DDBJ whole genome shotgun (WGS) entry which is preliminary data.</text>
</comment>
<dbReference type="OrthoDB" id="3830579at2759"/>
<dbReference type="EMBL" id="JAACJN010000045">
    <property type="protein sequence ID" value="KAF5383964.1"/>
    <property type="molecule type" value="Genomic_DNA"/>
</dbReference>